<evidence type="ECO:0000313" key="3">
    <source>
        <dbReference type="Proteomes" id="UP000245430"/>
    </source>
</evidence>
<dbReference type="RefSeq" id="WP_165839152.1">
    <property type="nucleotide sequence ID" value="NZ_QGGP01000002.1"/>
</dbReference>
<organism evidence="2 3">
    <name type="scientific">Xanthomarina spongicola</name>
    <dbReference type="NCBI Taxonomy" id="570520"/>
    <lineage>
        <taxon>Bacteria</taxon>
        <taxon>Pseudomonadati</taxon>
        <taxon>Bacteroidota</taxon>
        <taxon>Flavobacteriia</taxon>
        <taxon>Flavobacteriales</taxon>
        <taxon>Flavobacteriaceae</taxon>
        <taxon>Xanthomarina</taxon>
    </lineage>
</organism>
<keyword evidence="3" id="KW-1185">Reference proteome</keyword>
<protein>
    <submittedName>
        <fullName evidence="2">Uncharacterized protein</fullName>
    </submittedName>
</protein>
<gene>
    <name evidence="2" type="ORF">LX78_00992</name>
</gene>
<comment type="caution">
    <text evidence="2">The sequence shown here is derived from an EMBL/GenBank/DDBJ whole genome shotgun (WGS) entry which is preliminary data.</text>
</comment>
<accession>A0A316DSQ0</accession>
<evidence type="ECO:0000256" key="1">
    <source>
        <dbReference type="SAM" id="Phobius"/>
    </source>
</evidence>
<reference evidence="2 3" key="1">
    <citation type="submission" date="2018-05" db="EMBL/GenBank/DDBJ databases">
        <title>Genomic Encyclopedia of Archaeal and Bacterial Type Strains, Phase II (KMG-II): from individual species to whole genera.</title>
        <authorList>
            <person name="Goeker M."/>
        </authorList>
    </citation>
    <scope>NUCLEOTIDE SEQUENCE [LARGE SCALE GENOMIC DNA]</scope>
    <source>
        <strain evidence="2 3">DSM 22637</strain>
    </source>
</reference>
<dbReference type="AlphaFoldDB" id="A0A316DSQ0"/>
<evidence type="ECO:0000313" key="2">
    <source>
        <dbReference type="EMBL" id="PWK19643.1"/>
    </source>
</evidence>
<dbReference type="Proteomes" id="UP000245430">
    <property type="component" value="Unassembled WGS sequence"/>
</dbReference>
<sequence>MKTDISLKVGTTSGTLLSIVPNIFSEDILKTVILAVVGASVSFAVSLFLKWLTKSKK</sequence>
<keyword evidence="1" id="KW-0812">Transmembrane</keyword>
<feature type="transmembrane region" description="Helical" evidence="1">
    <location>
        <begin position="32"/>
        <end position="52"/>
    </location>
</feature>
<keyword evidence="1" id="KW-0472">Membrane</keyword>
<dbReference type="EMBL" id="QGGP01000002">
    <property type="protein sequence ID" value="PWK19643.1"/>
    <property type="molecule type" value="Genomic_DNA"/>
</dbReference>
<name>A0A316DSQ0_9FLAO</name>
<keyword evidence="1" id="KW-1133">Transmembrane helix</keyword>
<proteinExistence type="predicted"/>